<evidence type="ECO:0000256" key="9">
    <source>
        <dbReference type="ARBA" id="ARBA00022737"/>
    </source>
</evidence>
<dbReference type="PANTHER" id="PTHR44111:SF1">
    <property type="entry name" value="ELONGATOR COMPLEX PROTEIN 2"/>
    <property type="match status" value="1"/>
</dbReference>
<evidence type="ECO:0000256" key="12">
    <source>
        <dbReference type="SAM" id="Coils"/>
    </source>
</evidence>
<dbReference type="EMBL" id="CP143785">
    <property type="protein sequence ID" value="WVN86663.1"/>
    <property type="molecule type" value="Genomic_DNA"/>
</dbReference>
<feature type="repeat" description="WD" evidence="11">
    <location>
        <begin position="295"/>
        <end position="337"/>
    </location>
</feature>
<gene>
    <name evidence="14" type="ORF">L203_101833</name>
</gene>
<comment type="subcellular location">
    <subcellularLocation>
        <location evidence="2">Cytoplasm</location>
    </subcellularLocation>
    <subcellularLocation>
        <location evidence="1">Nucleus</location>
    </subcellularLocation>
</comment>
<feature type="repeat" description="WD" evidence="11">
    <location>
        <begin position="394"/>
        <end position="424"/>
    </location>
</feature>
<dbReference type="GO" id="GO:0002098">
    <property type="term" value="P:tRNA wobble uridine modification"/>
    <property type="evidence" value="ECO:0007669"/>
    <property type="project" value="InterPro"/>
</dbReference>
<evidence type="ECO:0000256" key="10">
    <source>
        <dbReference type="ARBA" id="ARBA00023242"/>
    </source>
</evidence>
<dbReference type="KEGG" id="cdep:91086046"/>
<feature type="coiled-coil region" evidence="12">
    <location>
        <begin position="972"/>
        <end position="1013"/>
    </location>
</feature>
<dbReference type="PANTHER" id="PTHR44111">
    <property type="entry name" value="ELONGATOR COMPLEX PROTEIN 2"/>
    <property type="match status" value="1"/>
</dbReference>
<evidence type="ECO:0000256" key="2">
    <source>
        <dbReference type="ARBA" id="ARBA00004496"/>
    </source>
</evidence>
<evidence type="ECO:0000256" key="6">
    <source>
        <dbReference type="ARBA" id="ARBA00022490"/>
    </source>
</evidence>
<dbReference type="RefSeq" id="XP_066067363.1">
    <property type="nucleotide sequence ID" value="XM_066211266.1"/>
</dbReference>
<feature type="repeat" description="WD" evidence="11">
    <location>
        <begin position="656"/>
        <end position="687"/>
    </location>
</feature>
<dbReference type="SUPFAM" id="SSF50978">
    <property type="entry name" value="WD40 repeat-like"/>
    <property type="match status" value="3"/>
</dbReference>
<dbReference type="InterPro" id="IPR036322">
    <property type="entry name" value="WD40_repeat_dom_sf"/>
</dbReference>
<dbReference type="InterPro" id="IPR037289">
    <property type="entry name" value="Elp2"/>
</dbReference>
<dbReference type="Pfam" id="PF00400">
    <property type="entry name" value="WD40"/>
    <property type="match status" value="5"/>
</dbReference>
<proteinExistence type="inferred from homology"/>
<organism evidence="14 15">
    <name type="scientific">Cryptococcus depauperatus CBS 7841</name>
    <dbReference type="NCBI Taxonomy" id="1295531"/>
    <lineage>
        <taxon>Eukaryota</taxon>
        <taxon>Fungi</taxon>
        <taxon>Dikarya</taxon>
        <taxon>Basidiomycota</taxon>
        <taxon>Agaricomycotina</taxon>
        <taxon>Tremellomycetes</taxon>
        <taxon>Tremellales</taxon>
        <taxon>Cryptococcaceae</taxon>
        <taxon>Cryptococcus</taxon>
    </lineage>
</organism>
<evidence type="ECO:0000256" key="8">
    <source>
        <dbReference type="ARBA" id="ARBA00022694"/>
    </source>
</evidence>
<feature type="compositionally biased region" description="Basic and acidic residues" evidence="13">
    <location>
        <begin position="909"/>
        <end position="926"/>
    </location>
</feature>
<keyword evidence="10" id="KW-0539">Nucleus</keyword>
<dbReference type="SMART" id="SM00320">
    <property type="entry name" value="WD40"/>
    <property type="match status" value="10"/>
</dbReference>
<feature type="region of interest" description="Disordered" evidence="13">
    <location>
        <begin position="881"/>
        <end position="960"/>
    </location>
</feature>
<dbReference type="InterPro" id="IPR015943">
    <property type="entry name" value="WD40/YVTN_repeat-like_dom_sf"/>
</dbReference>
<evidence type="ECO:0000256" key="1">
    <source>
        <dbReference type="ARBA" id="ARBA00004123"/>
    </source>
</evidence>
<evidence type="ECO:0000256" key="11">
    <source>
        <dbReference type="PROSITE-ProRule" id="PRU00221"/>
    </source>
</evidence>
<dbReference type="GO" id="GO:0005737">
    <property type="term" value="C:cytoplasm"/>
    <property type="evidence" value="ECO:0007669"/>
    <property type="project" value="UniProtKB-SubCell"/>
</dbReference>
<evidence type="ECO:0000256" key="7">
    <source>
        <dbReference type="ARBA" id="ARBA00022574"/>
    </source>
</evidence>
<evidence type="ECO:0000256" key="3">
    <source>
        <dbReference type="ARBA" id="ARBA00005043"/>
    </source>
</evidence>
<dbReference type="Proteomes" id="UP000094043">
    <property type="component" value="Chromosome 2"/>
</dbReference>
<name>A0AAJ8JQP5_9TREE</name>
<evidence type="ECO:0000256" key="4">
    <source>
        <dbReference type="ARBA" id="ARBA00005881"/>
    </source>
</evidence>
<accession>A0AAJ8JQP5</accession>
<evidence type="ECO:0000313" key="14">
    <source>
        <dbReference type="EMBL" id="WVN86663.1"/>
    </source>
</evidence>
<feature type="repeat" description="WD" evidence="11">
    <location>
        <begin position="190"/>
        <end position="240"/>
    </location>
</feature>
<keyword evidence="15" id="KW-1185">Reference proteome</keyword>
<keyword evidence="9" id="KW-0677">Repeat</keyword>
<reference evidence="14" key="1">
    <citation type="submission" date="2016-06" db="EMBL/GenBank/DDBJ databases">
        <authorList>
            <person name="Cuomo C."/>
            <person name="Litvintseva A."/>
            <person name="Heitman J."/>
            <person name="Chen Y."/>
            <person name="Sun S."/>
            <person name="Springer D."/>
            <person name="Dromer F."/>
            <person name="Young S."/>
            <person name="Zeng Q."/>
            <person name="Chapman S."/>
            <person name="Gujja S."/>
            <person name="Saif S."/>
            <person name="Birren B."/>
        </authorList>
    </citation>
    <scope>NUCLEOTIDE SEQUENCE</scope>
    <source>
        <strain evidence="14">CBS 7841</strain>
    </source>
</reference>
<protein>
    <recommendedName>
        <fullName evidence="5">Elongator complex protein 2</fullName>
    </recommendedName>
</protein>
<feature type="compositionally biased region" description="Low complexity" evidence="13">
    <location>
        <begin position="935"/>
        <end position="945"/>
    </location>
</feature>
<reference evidence="14" key="2">
    <citation type="journal article" date="2022" name="Elife">
        <title>Obligate sexual reproduction of a homothallic fungus closely related to the Cryptococcus pathogenic species complex.</title>
        <authorList>
            <person name="Passer A.R."/>
            <person name="Clancey S.A."/>
            <person name="Shea T."/>
            <person name="David-Palma M."/>
            <person name="Averette A.F."/>
            <person name="Boekhout T."/>
            <person name="Porcel B.M."/>
            <person name="Nowrousian M."/>
            <person name="Cuomo C.A."/>
            <person name="Sun S."/>
            <person name="Heitman J."/>
            <person name="Coelho M.A."/>
        </authorList>
    </citation>
    <scope>NUCLEOTIDE SEQUENCE</scope>
    <source>
        <strain evidence="14">CBS 7841</strain>
    </source>
</reference>
<dbReference type="InterPro" id="IPR001680">
    <property type="entry name" value="WD40_rpt"/>
</dbReference>
<evidence type="ECO:0000313" key="15">
    <source>
        <dbReference type="Proteomes" id="UP000094043"/>
    </source>
</evidence>
<dbReference type="GO" id="GO:0005634">
    <property type="term" value="C:nucleus"/>
    <property type="evidence" value="ECO:0007669"/>
    <property type="project" value="UniProtKB-SubCell"/>
</dbReference>
<dbReference type="GeneID" id="91086046"/>
<evidence type="ECO:0000256" key="5">
    <source>
        <dbReference type="ARBA" id="ARBA00020267"/>
    </source>
</evidence>
<dbReference type="FunFam" id="2.130.10.10:FF:000400">
    <property type="entry name" value="Elongator acetyltransferase complex subunit 2"/>
    <property type="match status" value="1"/>
</dbReference>
<reference evidence="14" key="3">
    <citation type="submission" date="2024-01" db="EMBL/GenBank/DDBJ databases">
        <authorList>
            <person name="Coelho M.A."/>
            <person name="David-Palma M."/>
            <person name="Shea T."/>
            <person name="Sun S."/>
            <person name="Cuomo C.A."/>
            <person name="Heitman J."/>
        </authorList>
    </citation>
    <scope>NUCLEOTIDE SEQUENCE</scope>
    <source>
        <strain evidence="14">CBS 7841</strain>
    </source>
</reference>
<dbReference type="PROSITE" id="PS50082">
    <property type="entry name" value="WD_REPEATS_2"/>
    <property type="match status" value="5"/>
</dbReference>
<keyword evidence="8" id="KW-0819">tRNA processing</keyword>
<dbReference type="Gene3D" id="2.130.10.10">
    <property type="entry name" value="YVTN repeat-like/Quinoprotein amine dehydrogenase"/>
    <property type="match status" value="4"/>
</dbReference>
<comment type="similarity">
    <text evidence="4">Belongs to the WD repeat ELP2 family.</text>
</comment>
<keyword evidence="12" id="KW-0175">Coiled coil</keyword>
<dbReference type="AlphaFoldDB" id="A0AAJ8JQP5"/>
<dbReference type="PROSITE" id="PS50294">
    <property type="entry name" value="WD_REPEATS_REGION"/>
    <property type="match status" value="2"/>
</dbReference>
<comment type="pathway">
    <text evidence="3">tRNA modification; 5-methoxycarbonylmethyl-2-thiouridine-tRNA biosynthesis.</text>
</comment>
<feature type="repeat" description="WD" evidence="11">
    <location>
        <begin position="611"/>
        <end position="643"/>
    </location>
</feature>
<dbReference type="GO" id="GO:0033588">
    <property type="term" value="C:elongator holoenzyme complex"/>
    <property type="evidence" value="ECO:0007669"/>
    <property type="project" value="InterPro"/>
</dbReference>
<keyword evidence="7 11" id="KW-0853">WD repeat</keyword>
<sequence>MRVLPEYISVGSNRSSSCAACDNSGILFFGAGKLIAIWDTTTSRGIYATLPGHKGQVTTVKLLQDGRLVTGDEIGDVRMWQEINGVWECRIDWEAHRGASISAIGVSKTAGIHDDLLFTGGSDGLVKRWRLGDTKAEETQKMDLKGRLPLDLEIGYLPGSEAPILAMGCTDRRIQIWALRGDFFLPSLWLEGHEDWIRCLSLTPYPSASSSSVHDLLLASGSQDNFIRLWRISAISLESAVSNAENEGLEMLDEFEKRLAGEAGGNVQISTKAHILSVQDGERSLRYNITLEALLVGHDSGLTNVRWSQNPLPILLSTASDNSLMVWQPSASSTFTDGIWVPTSRFGAIGGRGLAFYGAAWGKDGKSVMAGGWNGGWEVWVEGEKGVWEVRSGLTGHFGDVQSITWDTNGEYLLSVSSDKTSRIHAQCKIPVSQEHIWTEIARPQIHGYDLSDCSFISPFLFVSAADEKVVRVFDAPDGFVKTLTSLGASKRKRHEVDIRPKGATVPPLGLSNRALQKAPRAEDVIEKQGQNEAIISISHTFTTLPTEEELATSTLWPEVEKVYGHGYELVCVAASHAGDFIATACKATNAEHAVIRIVSTSTWEPVGQPLAGHTLTITRIAFSPDDQKILSSSRDRGWRIYQRSGEEYELLAGEEKAHARMVLDACWGDNGGMFATASRDKTIKIWMQAVENGSQWMPRATIKFNEAATAVDIISYEAKELLAAGTESGSMSIYILRVTENVVEADLLTTFEPRMSHVGAVNRLAWRKLAGSLSLASCSEDRSVRVFGIQKKLSEMHAAFSKAEDYRNGTGVGDGQYRINKAQGDDERARIEESVDDHCERLCPGYFRLGLVYKEGDFGQQSYLGNSALSANPACTGFDQGSHAGGAQRDAAFTGETVPATPEDEEIDRTGEFREIETHEFDSGRARRQGRGGSMSSMGSTRSSDQPSVSDRAHGKHPRYDVLMNENIRNMADLTNEYRAKKLRLQEERMEIERERREIECKRRQEEKDERRVQLIRLLASDLMTWKAPGDNMSYPEAWAKAKGQVEAMQ</sequence>
<evidence type="ECO:0000256" key="13">
    <source>
        <dbReference type="SAM" id="MobiDB-lite"/>
    </source>
</evidence>
<keyword evidence="6" id="KW-0963">Cytoplasm</keyword>